<dbReference type="Proteomes" id="UP000054270">
    <property type="component" value="Unassembled WGS sequence"/>
</dbReference>
<feature type="region of interest" description="Disordered" evidence="2">
    <location>
        <begin position="543"/>
        <end position="571"/>
    </location>
</feature>
<dbReference type="AlphaFoldDB" id="A0A0D2MVE4"/>
<evidence type="ECO:0000256" key="1">
    <source>
        <dbReference type="SAM" id="Coils"/>
    </source>
</evidence>
<dbReference type="SUPFAM" id="SSF81383">
    <property type="entry name" value="F-box domain"/>
    <property type="match status" value="1"/>
</dbReference>
<feature type="coiled-coil region" evidence="1">
    <location>
        <begin position="18"/>
        <end position="45"/>
    </location>
</feature>
<organism evidence="3 4">
    <name type="scientific">Hypholoma sublateritium (strain FD-334 SS-4)</name>
    <dbReference type="NCBI Taxonomy" id="945553"/>
    <lineage>
        <taxon>Eukaryota</taxon>
        <taxon>Fungi</taxon>
        <taxon>Dikarya</taxon>
        <taxon>Basidiomycota</taxon>
        <taxon>Agaricomycotina</taxon>
        <taxon>Agaricomycetes</taxon>
        <taxon>Agaricomycetidae</taxon>
        <taxon>Agaricales</taxon>
        <taxon>Agaricineae</taxon>
        <taxon>Strophariaceae</taxon>
        <taxon>Hypholoma</taxon>
    </lineage>
</organism>
<keyword evidence="1" id="KW-0175">Coiled coil</keyword>
<name>A0A0D2MVE4_HYPSF</name>
<dbReference type="InterPro" id="IPR036047">
    <property type="entry name" value="F-box-like_dom_sf"/>
</dbReference>
<accession>A0A0D2MVE4</accession>
<evidence type="ECO:0000313" key="3">
    <source>
        <dbReference type="EMBL" id="KJA27968.1"/>
    </source>
</evidence>
<proteinExistence type="predicted"/>
<reference evidence="4" key="1">
    <citation type="submission" date="2014-04" db="EMBL/GenBank/DDBJ databases">
        <title>Evolutionary Origins and Diversification of the Mycorrhizal Mutualists.</title>
        <authorList>
            <consortium name="DOE Joint Genome Institute"/>
            <consortium name="Mycorrhizal Genomics Consortium"/>
            <person name="Kohler A."/>
            <person name="Kuo A."/>
            <person name="Nagy L.G."/>
            <person name="Floudas D."/>
            <person name="Copeland A."/>
            <person name="Barry K.W."/>
            <person name="Cichocki N."/>
            <person name="Veneault-Fourrey C."/>
            <person name="LaButti K."/>
            <person name="Lindquist E.A."/>
            <person name="Lipzen A."/>
            <person name="Lundell T."/>
            <person name="Morin E."/>
            <person name="Murat C."/>
            <person name="Riley R."/>
            <person name="Ohm R."/>
            <person name="Sun H."/>
            <person name="Tunlid A."/>
            <person name="Henrissat B."/>
            <person name="Grigoriev I.V."/>
            <person name="Hibbett D.S."/>
            <person name="Martin F."/>
        </authorList>
    </citation>
    <scope>NUCLEOTIDE SEQUENCE [LARGE SCALE GENOMIC DNA]</scope>
    <source>
        <strain evidence="4">FD-334 SS-4</strain>
    </source>
</reference>
<protein>
    <submittedName>
        <fullName evidence="3">Uncharacterized protein</fullName>
    </submittedName>
</protein>
<dbReference type="SUPFAM" id="SSF52047">
    <property type="entry name" value="RNI-like"/>
    <property type="match status" value="1"/>
</dbReference>
<evidence type="ECO:0000256" key="2">
    <source>
        <dbReference type="SAM" id="MobiDB-lite"/>
    </source>
</evidence>
<dbReference type="EMBL" id="KN817522">
    <property type="protein sequence ID" value="KJA27968.1"/>
    <property type="molecule type" value="Genomic_DNA"/>
</dbReference>
<keyword evidence="4" id="KW-1185">Reference proteome</keyword>
<sequence>MVLSTETKDTQRAIDIDIANHQAEIEKLQAVIKKHQAAITALKYQRNRFAFISRLPPEILSHVIAFVKARPYPLLSLAWIQVTHVSKHWRNVAMNSPTLWNDPPLGKVEWRQEMLRRSKMTGLTIKTDVSRGAVSVKKAGLWNILRNHGSRIKHLEITGVDLECLKILEDLPESASCLETLCLYASHSPGARRDVLIPNRTLTDSKNLRRLKLHRLPGLDFLRWDQFFLSNITQLELSDTAESASLTWKQFMGAFKQMTKLEALFLSDFIDSTKENGGDTLSLGLVHLCRLARFSMKCNTREVDIFFRHVTYHPSATANILAVSDSESTAELTSYIANIARIYANSSPELTFQSLAMDANSQYSSFTIYRNVIENFSVISDYPALTLHFDISNNVPTATIVSAIFELPLNKVSHAQIYAYSMSADAIAHTIGALPALSHIEAGGQTATLFVEAMCPSSNAADTLSFPNLVSIKLFDMAFIGKSKDADSEFDLDLELLKDCLKQRNERGAEIRDLSLQMCFNLEASDVLELKAIVTHVDWHDVGEEEDDGNIDDNEYESDADEAENLDGEVP</sequence>
<dbReference type="Gene3D" id="1.20.1280.50">
    <property type="match status" value="1"/>
</dbReference>
<dbReference type="STRING" id="945553.A0A0D2MVE4"/>
<dbReference type="OMA" id="CNTREVD"/>
<evidence type="ECO:0000313" key="4">
    <source>
        <dbReference type="Proteomes" id="UP000054270"/>
    </source>
</evidence>
<dbReference type="OrthoDB" id="3172239at2759"/>
<gene>
    <name evidence="3" type="ORF">HYPSUDRAFT_791078</name>
</gene>